<organism evidence="4 5">
    <name type="scientific">Thalassobacillus devorans</name>
    <dbReference type="NCBI Taxonomy" id="279813"/>
    <lineage>
        <taxon>Bacteria</taxon>
        <taxon>Bacillati</taxon>
        <taxon>Bacillota</taxon>
        <taxon>Bacilli</taxon>
        <taxon>Bacillales</taxon>
        <taxon>Bacillaceae</taxon>
        <taxon>Thalassobacillus</taxon>
    </lineage>
</organism>
<evidence type="ECO:0000313" key="5">
    <source>
        <dbReference type="Proteomes" id="UP000619534"/>
    </source>
</evidence>
<dbReference type="InterPro" id="IPR016181">
    <property type="entry name" value="Acyl_CoA_acyltransferase"/>
</dbReference>
<dbReference type="RefSeq" id="WP_062445032.1">
    <property type="nucleotide sequence ID" value="NZ_BMCJ01000001.1"/>
</dbReference>
<protein>
    <submittedName>
        <fullName evidence="4">Acetyltransferase</fullName>
    </submittedName>
</protein>
<evidence type="ECO:0000256" key="2">
    <source>
        <dbReference type="ARBA" id="ARBA00023315"/>
    </source>
</evidence>
<evidence type="ECO:0000313" key="4">
    <source>
        <dbReference type="EMBL" id="GGC77492.1"/>
    </source>
</evidence>
<dbReference type="EMBL" id="BMCJ01000001">
    <property type="protein sequence ID" value="GGC77492.1"/>
    <property type="molecule type" value="Genomic_DNA"/>
</dbReference>
<gene>
    <name evidence="4" type="ORF">GCM10007216_05020</name>
</gene>
<dbReference type="InterPro" id="IPR050832">
    <property type="entry name" value="Bact_Acetyltransf"/>
</dbReference>
<feature type="domain" description="N-acetyltransferase" evidence="3">
    <location>
        <begin position="1"/>
        <end position="166"/>
    </location>
</feature>
<dbReference type="Proteomes" id="UP000619534">
    <property type="component" value="Unassembled WGS sequence"/>
</dbReference>
<accession>A0ABQ1NQF3</accession>
<keyword evidence="2" id="KW-0012">Acyltransferase</keyword>
<reference evidence="5" key="1">
    <citation type="journal article" date="2019" name="Int. J. Syst. Evol. Microbiol.">
        <title>The Global Catalogue of Microorganisms (GCM) 10K type strain sequencing project: providing services to taxonomists for standard genome sequencing and annotation.</title>
        <authorList>
            <consortium name="The Broad Institute Genomics Platform"/>
            <consortium name="The Broad Institute Genome Sequencing Center for Infectious Disease"/>
            <person name="Wu L."/>
            <person name="Ma J."/>
        </authorList>
    </citation>
    <scope>NUCLEOTIDE SEQUENCE [LARGE SCALE GENOMIC DNA]</scope>
    <source>
        <strain evidence="5">CCM 7282</strain>
    </source>
</reference>
<dbReference type="CDD" id="cd04301">
    <property type="entry name" value="NAT_SF"/>
    <property type="match status" value="1"/>
</dbReference>
<dbReference type="PROSITE" id="PS51186">
    <property type="entry name" value="GNAT"/>
    <property type="match status" value="1"/>
</dbReference>
<keyword evidence="5" id="KW-1185">Reference proteome</keyword>
<name>A0ABQ1NQF3_9BACI</name>
<dbReference type="InterPro" id="IPR000182">
    <property type="entry name" value="GNAT_dom"/>
</dbReference>
<sequence>MKIRKATATDAEGVAKVQVDNWHSTYKNIVPDEYLSNMTYESREEKWKAIISRQPVFVAENDGGKIIGFSNGGAERAGKYPAFEGELYAIYILKEHQRKGLGELLLKPIIQALENKCIYSMLVLVLEENDSRFFYEHLGAEKVDTVEVEIAGKKLNEVVYGWKDIRKIPI</sequence>
<dbReference type="Pfam" id="PF00583">
    <property type="entry name" value="Acetyltransf_1"/>
    <property type="match status" value="1"/>
</dbReference>
<evidence type="ECO:0000259" key="3">
    <source>
        <dbReference type="PROSITE" id="PS51186"/>
    </source>
</evidence>
<proteinExistence type="predicted"/>
<dbReference type="PANTHER" id="PTHR43877">
    <property type="entry name" value="AMINOALKYLPHOSPHONATE N-ACETYLTRANSFERASE-RELATED-RELATED"/>
    <property type="match status" value="1"/>
</dbReference>
<evidence type="ECO:0000256" key="1">
    <source>
        <dbReference type="ARBA" id="ARBA00022679"/>
    </source>
</evidence>
<dbReference type="Gene3D" id="3.40.630.30">
    <property type="match status" value="1"/>
</dbReference>
<comment type="caution">
    <text evidence="4">The sequence shown here is derived from an EMBL/GenBank/DDBJ whole genome shotgun (WGS) entry which is preliminary data.</text>
</comment>
<dbReference type="SUPFAM" id="SSF55729">
    <property type="entry name" value="Acyl-CoA N-acyltransferases (Nat)"/>
    <property type="match status" value="1"/>
</dbReference>
<keyword evidence="1" id="KW-0808">Transferase</keyword>